<dbReference type="AlphaFoldDB" id="A0A811PD04"/>
<feature type="domain" description="F-box" evidence="1">
    <location>
        <begin position="6"/>
        <end position="48"/>
    </location>
</feature>
<dbReference type="PANTHER" id="PTHR32133">
    <property type="entry name" value="OS07G0120400 PROTEIN"/>
    <property type="match status" value="1"/>
</dbReference>
<dbReference type="Gene3D" id="1.20.1280.50">
    <property type="match status" value="1"/>
</dbReference>
<comment type="caution">
    <text evidence="3">The sequence shown here is derived from an EMBL/GenBank/DDBJ whole genome shotgun (WGS) entry which is preliminary data.</text>
</comment>
<dbReference type="InterPro" id="IPR036047">
    <property type="entry name" value="F-box-like_dom_sf"/>
</dbReference>
<sequence>MAPQPDLINDATAEILLRLPPDDPACLVRASLVCKAWRELLSSPAFLRRYRGFHGAPPLLGFLHNIYDEGPCARFVAAAADATTTSPFSAPAFDRFDWWIVECRHGRALLQTFERHAFARLVVWDPITGDQQYLPMPVSGYYFCRSAAVLCAADGCDHLDCHGGPFLVVAIGAYEECTHMWASVYSSETGVWTTSSSIQLDVYIEERPSLLAGDALYFSAQQGKMVLKYDFVGQSLDVINAPDMFEPSEGIVVTAEDGGLGLVGVKDGNLHLWSWQVGPRGIAEWVQGRVVKLRTLFPILNPLASLDVIGFQEGTDTIFISIDMDVFTVMLRSEQVKKVGKTGSNYAMAPYVSFYTPGTGLVLIFNLRTLYIDVCVVCDWQNFSQTDNKSCKGQIAITMKMQ</sequence>
<dbReference type="PANTHER" id="PTHR32133:SF359">
    <property type="entry name" value="F-BOX DOMAIN-CONTAINING PROTEIN"/>
    <property type="match status" value="1"/>
</dbReference>
<keyword evidence="4" id="KW-1185">Reference proteome</keyword>
<dbReference type="Proteomes" id="UP000604825">
    <property type="component" value="Unassembled WGS sequence"/>
</dbReference>
<dbReference type="Pfam" id="PF00646">
    <property type="entry name" value="F-box"/>
    <property type="match status" value="1"/>
</dbReference>
<proteinExistence type="predicted"/>
<feature type="domain" description="F-box protein AT5G49610-like beta-propeller" evidence="2">
    <location>
        <begin position="100"/>
        <end position="342"/>
    </location>
</feature>
<evidence type="ECO:0008006" key="5">
    <source>
        <dbReference type="Google" id="ProtNLM"/>
    </source>
</evidence>
<dbReference type="EMBL" id="CAJGYO010000007">
    <property type="protein sequence ID" value="CAD6245193.1"/>
    <property type="molecule type" value="Genomic_DNA"/>
</dbReference>
<evidence type="ECO:0000313" key="4">
    <source>
        <dbReference type="Proteomes" id="UP000604825"/>
    </source>
</evidence>
<dbReference type="SUPFAM" id="SSF81383">
    <property type="entry name" value="F-box domain"/>
    <property type="match status" value="1"/>
</dbReference>
<dbReference type="Pfam" id="PF23635">
    <property type="entry name" value="Beta-prop_AT5G49610-like"/>
    <property type="match status" value="1"/>
</dbReference>
<gene>
    <name evidence="3" type="ORF">NCGR_LOCUS29622</name>
</gene>
<evidence type="ECO:0000313" key="3">
    <source>
        <dbReference type="EMBL" id="CAD6245193.1"/>
    </source>
</evidence>
<dbReference type="InterPro" id="IPR056594">
    <property type="entry name" value="AT5G49610-like_b-prop"/>
</dbReference>
<protein>
    <recommendedName>
        <fullName evidence="5">F-box domain-containing protein</fullName>
    </recommendedName>
</protein>
<organism evidence="3 4">
    <name type="scientific">Miscanthus lutarioriparius</name>
    <dbReference type="NCBI Taxonomy" id="422564"/>
    <lineage>
        <taxon>Eukaryota</taxon>
        <taxon>Viridiplantae</taxon>
        <taxon>Streptophyta</taxon>
        <taxon>Embryophyta</taxon>
        <taxon>Tracheophyta</taxon>
        <taxon>Spermatophyta</taxon>
        <taxon>Magnoliopsida</taxon>
        <taxon>Liliopsida</taxon>
        <taxon>Poales</taxon>
        <taxon>Poaceae</taxon>
        <taxon>PACMAD clade</taxon>
        <taxon>Panicoideae</taxon>
        <taxon>Andropogonodae</taxon>
        <taxon>Andropogoneae</taxon>
        <taxon>Saccharinae</taxon>
        <taxon>Miscanthus</taxon>
    </lineage>
</organism>
<dbReference type="OrthoDB" id="608490at2759"/>
<evidence type="ECO:0000259" key="2">
    <source>
        <dbReference type="Pfam" id="PF23635"/>
    </source>
</evidence>
<name>A0A811PD04_9POAL</name>
<evidence type="ECO:0000259" key="1">
    <source>
        <dbReference type="Pfam" id="PF00646"/>
    </source>
</evidence>
<dbReference type="InterPro" id="IPR001810">
    <property type="entry name" value="F-box_dom"/>
</dbReference>
<reference evidence="3" key="1">
    <citation type="submission" date="2020-10" db="EMBL/GenBank/DDBJ databases">
        <authorList>
            <person name="Han B."/>
            <person name="Lu T."/>
            <person name="Zhao Q."/>
            <person name="Huang X."/>
            <person name="Zhao Y."/>
        </authorList>
    </citation>
    <scope>NUCLEOTIDE SEQUENCE</scope>
</reference>
<accession>A0A811PD04</accession>